<sequence length="185" mass="21430">MHVSHLINHYLYWVDRFDHVLSIQECKDIAFLSFTDLGARESDEVLVREYRRVEDSLIGFVEAVVQHSDTTLHNSFVRYSWLSAGAETSLPLFGPAQLAIHQAIEKLDRGDELCLQLESKEQLRDFLQLGLRELLKVKLRIGVVYIETGFDLGLVVQNIREDELLNLSSQTGLHVLRKWEHAMWE</sequence>
<evidence type="ECO:0000313" key="2">
    <source>
        <dbReference type="Proteomes" id="UP000298471"/>
    </source>
</evidence>
<dbReference type="EMBL" id="SRMB01000001">
    <property type="protein sequence ID" value="TGE28946.1"/>
    <property type="molecule type" value="Genomic_DNA"/>
</dbReference>
<protein>
    <submittedName>
        <fullName evidence="1">Uncharacterized protein</fullName>
    </submittedName>
</protein>
<name>A0A4Z0QHJ1_9BACT</name>
<dbReference type="RefSeq" id="WP_135392894.1">
    <property type="nucleotide sequence ID" value="NZ_SRMB01000001.1"/>
</dbReference>
<gene>
    <name evidence="1" type="ORF">E5K02_05650</name>
</gene>
<organism evidence="1 2">
    <name type="scientific">Hymenobacter metallicola</name>
    <dbReference type="NCBI Taxonomy" id="2563114"/>
    <lineage>
        <taxon>Bacteria</taxon>
        <taxon>Pseudomonadati</taxon>
        <taxon>Bacteroidota</taxon>
        <taxon>Cytophagia</taxon>
        <taxon>Cytophagales</taxon>
        <taxon>Hymenobacteraceae</taxon>
        <taxon>Hymenobacter</taxon>
    </lineage>
</organism>
<proteinExistence type="predicted"/>
<reference evidence="1 2" key="1">
    <citation type="submission" date="2019-04" db="EMBL/GenBank/DDBJ databases">
        <authorList>
            <person name="Feng G."/>
            <person name="Zhang J."/>
            <person name="Zhu H."/>
        </authorList>
    </citation>
    <scope>NUCLEOTIDE SEQUENCE [LARGE SCALE GENOMIC DNA]</scope>
    <source>
        <strain evidence="1 2">9PBR-1</strain>
    </source>
</reference>
<dbReference type="AlphaFoldDB" id="A0A4Z0QHJ1"/>
<evidence type="ECO:0000313" key="1">
    <source>
        <dbReference type="EMBL" id="TGE28946.1"/>
    </source>
</evidence>
<accession>A0A4Z0QHJ1</accession>
<keyword evidence="2" id="KW-1185">Reference proteome</keyword>
<comment type="caution">
    <text evidence="1">The sequence shown here is derived from an EMBL/GenBank/DDBJ whole genome shotgun (WGS) entry which is preliminary data.</text>
</comment>
<dbReference type="Proteomes" id="UP000298471">
    <property type="component" value="Unassembled WGS sequence"/>
</dbReference>